<comment type="similarity">
    <text evidence="2 13">Belongs to the GHMP kinase family. Homoserine kinase subfamily.</text>
</comment>
<evidence type="ECO:0000256" key="11">
    <source>
        <dbReference type="ARBA" id="ARBA00049375"/>
    </source>
</evidence>
<evidence type="ECO:0000259" key="14">
    <source>
        <dbReference type="Pfam" id="PF00288"/>
    </source>
</evidence>
<evidence type="ECO:0000256" key="8">
    <source>
        <dbReference type="ARBA" id="ARBA00022741"/>
    </source>
</evidence>
<dbReference type="InterPro" id="IPR013750">
    <property type="entry name" value="GHMP_kinase_C_dom"/>
</dbReference>
<dbReference type="InterPro" id="IPR000870">
    <property type="entry name" value="Homoserine_kinase"/>
</dbReference>
<evidence type="ECO:0000256" key="7">
    <source>
        <dbReference type="ARBA" id="ARBA00022697"/>
    </source>
</evidence>
<gene>
    <name evidence="13" type="primary">thrB</name>
    <name evidence="16" type="ORF">N781_07640</name>
</gene>
<keyword evidence="17" id="KW-1185">Reference proteome</keyword>
<evidence type="ECO:0000256" key="5">
    <source>
        <dbReference type="ARBA" id="ARBA00022605"/>
    </source>
</evidence>
<dbReference type="GO" id="GO:0004413">
    <property type="term" value="F:homoserine kinase activity"/>
    <property type="evidence" value="ECO:0007669"/>
    <property type="project" value="UniProtKB-UniRule"/>
</dbReference>
<dbReference type="OrthoDB" id="9769912at2"/>
<dbReference type="RefSeq" id="WP_026801361.1">
    <property type="nucleotide sequence ID" value="NZ_AULI01000016.1"/>
</dbReference>
<dbReference type="Pfam" id="PF08544">
    <property type="entry name" value="GHMP_kinases_C"/>
    <property type="match status" value="1"/>
</dbReference>
<dbReference type="NCBIfam" id="TIGR00191">
    <property type="entry name" value="thrB"/>
    <property type="match status" value="1"/>
</dbReference>
<dbReference type="Proteomes" id="UP000030528">
    <property type="component" value="Unassembled WGS sequence"/>
</dbReference>
<dbReference type="PRINTS" id="PR00958">
    <property type="entry name" value="HOMSERKINASE"/>
</dbReference>
<dbReference type="GO" id="GO:0009088">
    <property type="term" value="P:threonine biosynthetic process"/>
    <property type="evidence" value="ECO:0007669"/>
    <property type="project" value="UniProtKB-UniRule"/>
</dbReference>
<keyword evidence="13" id="KW-0963">Cytoplasm</keyword>
<keyword evidence="8 13" id="KW-0547">Nucleotide-binding</keyword>
<dbReference type="InterPro" id="IPR006203">
    <property type="entry name" value="GHMP_knse_ATP-bd_CS"/>
</dbReference>
<comment type="catalytic activity">
    <reaction evidence="11 13">
        <text>L-homoserine + ATP = O-phospho-L-homoserine + ADP + H(+)</text>
        <dbReference type="Rhea" id="RHEA:13985"/>
        <dbReference type="ChEBI" id="CHEBI:15378"/>
        <dbReference type="ChEBI" id="CHEBI:30616"/>
        <dbReference type="ChEBI" id="CHEBI:57476"/>
        <dbReference type="ChEBI" id="CHEBI:57590"/>
        <dbReference type="ChEBI" id="CHEBI:456216"/>
        <dbReference type="EC" id="2.7.1.39"/>
    </reaction>
</comment>
<dbReference type="InterPro" id="IPR036554">
    <property type="entry name" value="GHMP_kinase_C_sf"/>
</dbReference>
<evidence type="ECO:0000259" key="15">
    <source>
        <dbReference type="Pfam" id="PF08544"/>
    </source>
</evidence>
<evidence type="ECO:0000313" key="17">
    <source>
        <dbReference type="Proteomes" id="UP000030528"/>
    </source>
</evidence>
<reference evidence="16 17" key="1">
    <citation type="submission" date="2013-08" db="EMBL/GenBank/DDBJ databases">
        <authorList>
            <person name="Huang J."/>
            <person name="Wang G."/>
        </authorList>
    </citation>
    <scope>NUCLEOTIDE SEQUENCE [LARGE SCALE GENOMIC DNA]</scope>
    <source>
        <strain evidence="16 17">JSM 076056</strain>
    </source>
</reference>
<dbReference type="EMBL" id="AVPE01000021">
    <property type="protein sequence ID" value="KGX89626.1"/>
    <property type="molecule type" value="Genomic_DNA"/>
</dbReference>
<evidence type="ECO:0000313" key="16">
    <source>
        <dbReference type="EMBL" id="KGX89626.1"/>
    </source>
</evidence>
<evidence type="ECO:0000256" key="10">
    <source>
        <dbReference type="ARBA" id="ARBA00022840"/>
    </source>
</evidence>
<comment type="function">
    <text evidence="12 13">Catalyzes the ATP-dependent phosphorylation of L-homoserine to L-homoserine phosphate.</text>
</comment>
<dbReference type="SUPFAM" id="SSF54211">
    <property type="entry name" value="Ribosomal protein S5 domain 2-like"/>
    <property type="match status" value="1"/>
</dbReference>
<keyword evidence="10 13" id="KW-0067">ATP-binding</keyword>
<name>A0A0A5G8Z8_9BACI</name>
<dbReference type="Gene3D" id="3.30.70.890">
    <property type="entry name" value="GHMP kinase, C-terminal domain"/>
    <property type="match status" value="1"/>
</dbReference>
<keyword evidence="5 13" id="KW-0028">Amino-acid biosynthesis</keyword>
<protein>
    <recommendedName>
        <fullName evidence="4 13">Homoserine kinase</fullName>
        <shortName evidence="13">HK</shortName>
        <shortName evidence="13">HSK</shortName>
        <ecNumber evidence="3 13">2.7.1.39</ecNumber>
    </recommendedName>
</protein>
<dbReference type="AlphaFoldDB" id="A0A0A5G8Z8"/>
<proteinExistence type="inferred from homology"/>
<keyword evidence="7 13" id="KW-0791">Threonine biosynthesis</keyword>
<dbReference type="UniPathway" id="UPA00050">
    <property type="reaction ID" value="UER00064"/>
</dbReference>
<feature type="domain" description="GHMP kinase N-terminal" evidence="14">
    <location>
        <begin position="60"/>
        <end position="142"/>
    </location>
</feature>
<feature type="binding site" evidence="13">
    <location>
        <begin position="89"/>
        <end position="99"/>
    </location>
    <ligand>
        <name>ATP</name>
        <dbReference type="ChEBI" id="CHEBI:30616"/>
    </ligand>
</feature>
<evidence type="ECO:0000256" key="2">
    <source>
        <dbReference type="ARBA" id="ARBA00007370"/>
    </source>
</evidence>
<evidence type="ECO:0000256" key="6">
    <source>
        <dbReference type="ARBA" id="ARBA00022679"/>
    </source>
</evidence>
<comment type="pathway">
    <text evidence="1 13">Amino-acid biosynthesis; L-threonine biosynthesis; L-threonine from L-aspartate: step 4/5.</text>
</comment>
<keyword evidence="6 13" id="KW-0808">Transferase</keyword>
<dbReference type="GO" id="GO:0005524">
    <property type="term" value="F:ATP binding"/>
    <property type="evidence" value="ECO:0007669"/>
    <property type="project" value="UniProtKB-UniRule"/>
</dbReference>
<accession>A0A0A5G8Z8</accession>
<comment type="subcellular location">
    <subcellularLocation>
        <location evidence="13">Cytoplasm</location>
    </subcellularLocation>
</comment>
<dbReference type="InterPro" id="IPR006204">
    <property type="entry name" value="GHMP_kinase_N_dom"/>
</dbReference>
<dbReference type="PANTHER" id="PTHR20861">
    <property type="entry name" value="HOMOSERINE/4-DIPHOSPHOCYTIDYL-2-C-METHYL-D-ERYTHRITOL KINASE"/>
    <property type="match status" value="1"/>
</dbReference>
<dbReference type="SUPFAM" id="SSF55060">
    <property type="entry name" value="GHMP Kinase, C-terminal domain"/>
    <property type="match status" value="1"/>
</dbReference>
<dbReference type="eggNOG" id="COG0083">
    <property type="taxonomic scope" value="Bacteria"/>
</dbReference>
<feature type="domain" description="GHMP kinase C-terminal" evidence="15">
    <location>
        <begin position="204"/>
        <end position="271"/>
    </location>
</feature>
<dbReference type="GO" id="GO:0005737">
    <property type="term" value="C:cytoplasm"/>
    <property type="evidence" value="ECO:0007669"/>
    <property type="project" value="UniProtKB-SubCell"/>
</dbReference>
<organism evidence="16 17">
    <name type="scientific">Pontibacillus halophilus JSM 076056 = DSM 19796</name>
    <dbReference type="NCBI Taxonomy" id="1385510"/>
    <lineage>
        <taxon>Bacteria</taxon>
        <taxon>Bacillati</taxon>
        <taxon>Bacillota</taxon>
        <taxon>Bacilli</taxon>
        <taxon>Bacillales</taxon>
        <taxon>Bacillaceae</taxon>
        <taxon>Pontibacillus</taxon>
    </lineage>
</organism>
<dbReference type="Pfam" id="PF00288">
    <property type="entry name" value="GHMP_kinases_N"/>
    <property type="match status" value="1"/>
</dbReference>
<comment type="caution">
    <text evidence="16">The sequence shown here is derived from an EMBL/GenBank/DDBJ whole genome shotgun (WGS) entry which is preliminary data.</text>
</comment>
<dbReference type="PIRSF" id="PIRSF000676">
    <property type="entry name" value="Homoser_kin"/>
    <property type="match status" value="1"/>
</dbReference>
<sequence>MKHDSLVITVPCSTSNLGPGFDSIGVALNLYLEVVAVRSEVWAFHSETPSLTNLPTGTDNLIYKAAEFTACRYGKTLRPYRVSISSTIPMARGLGSSAAAIVAGIELANKSLGLQLTDRNKALLASEYEGHPDNVVPSIVGGGVVAHYEEGQIEWVSVPLSRASFVAVVPSYELSTTQSRQALPPSFAFQKSVYQSSVSNILVGALMTERYDLIGEFMGKDVFHQPYRKRFIPHFDRIYDYMGEWAYGTFLSGAGPTMLSLLKEPAKIDEVNRWQEDFPQFQWIPLSVSNSGVEVIPNKKAAGTS</sequence>
<dbReference type="PANTHER" id="PTHR20861:SF1">
    <property type="entry name" value="HOMOSERINE KINASE"/>
    <property type="match status" value="1"/>
</dbReference>
<dbReference type="HAMAP" id="MF_00384">
    <property type="entry name" value="Homoser_kinase"/>
    <property type="match status" value="1"/>
</dbReference>
<evidence type="ECO:0000256" key="4">
    <source>
        <dbReference type="ARBA" id="ARBA00017858"/>
    </source>
</evidence>
<evidence type="ECO:0000256" key="3">
    <source>
        <dbReference type="ARBA" id="ARBA00012078"/>
    </source>
</evidence>
<evidence type="ECO:0000256" key="12">
    <source>
        <dbReference type="ARBA" id="ARBA00049954"/>
    </source>
</evidence>
<evidence type="ECO:0000256" key="13">
    <source>
        <dbReference type="HAMAP-Rule" id="MF_00384"/>
    </source>
</evidence>
<dbReference type="InterPro" id="IPR020568">
    <property type="entry name" value="Ribosomal_Su5_D2-typ_SF"/>
</dbReference>
<keyword evidence="9 13" id="KW-0418">Kinase</keyword>
<evidence type="ECO:0000256" key="9">
    <source>
        <dbReference type="ARBA" id="ARBA00022777"/>
    </source>
</evidence>
<dbReference type="EC" id="2.7.1.39" evidence="3 13"/>
<dbReference type="InterPro" id="IPR014721">
    <property type="entry name" value="Ribsml_uS5_D2-typ_fold_subgr"/>
</dbReference>
<dbReference type="Gene3D" id="3.30.230.10">
    <property type="match status" value="1"/>
</dbReference>
<evidence type="ECO:0000256" key="1">
    <source>
        <dbReference type="ARBA" id="ARBA00005015"/>
    </source>
</evidence>
<dbReference type="STRING" id="1385510.GCA_000425205_03138"/>
<dbReference type="PROSITE" id="PS00627">
    <property type="entry name" value="GHMP_KINASES_ATP"/>
    <property type="match status" value="1"/>
</dbReference>